<gene>
    <name evidence="5" type="primary">coaE</name>
    <name evidence="7" type="ORF">SAMN04488002_0626</name>
</gene>
<dbReference type="EC" id="2.7.1.24" evidence="5 6"/>
<dbReference type="CDD" id="cd02022">
    <property type="entry name" value="DPCK"/>
    <property type="match status" value="1"/>
</dbReference>
<dbReference type="GO" id="GO:0005737">
    <property type="term" value="C:cytoplasm"/>
    <property type="evidence" value="ECO:0007669"/>
    <property type="project" value="UniProtKB-SubCell"/>
</dbReference>
<dbReference type="Gene3D" id="3.40.50.300">
    <property type="entry name" value="P-loop containing nucleotide triphosphate hydrolases"/>
    <property type="match status" value="1"/>
</dbReference>
<evidence type="ECO:0000256" key="5">
    <source>
        <dbReference type="HAMAP-Rule" id="MF_00376"/>
    </source>
</evidence>
<keyword evidence="4 5" id="KW-0173">Coenzyme A biosynthesis</keyword>
<dbReference type="InterPro" id="IPR001977">
    <property type="entry name" value="Depp_CoAkinase"/>
</dbReference>
<comment type="pathway">
    <text evidence="5">Cofactor biosynthesis; coenzyme A biosynthesis; CoA from (R)-pantothenate: step 5/5.</text>
</comment>
<dbReference type="AlphaFoldDB" id="A0A1I6FZG0"/>
<dbReference type="GO" id="GO:0015937">
    <property type="term" value="P:coenzyme A biosynthetic process"/>
    <property type="evidence" value="ECO:0007669"/>
    <property type="project" value="UniProtKB-UniRule"/>
</dbReference>
<dbReference type="Pfam" id="PF01121">
    <property type="entry name" value="CoaE"/>
    <property type="match status" value="1"/>
</dbReference>
<keyword evidence="3 5" id="KW-0067">ATP-binding</keyword>
<dbReference type="HAMAP" id="MF_00376">
    <property type="entry name" value="Dephospho_CoA_kinase"/>
    <property type="match status" value="1"/>
</dbReference>
<evidence type="ECO:0000256" key="2">
    <source>
        <dbReference type="ARBA" id="ARBA00022741"/>
    </source>
</evidence>
<reference evidence="8" key="1">
    <citation type="submission" date="2016-10" db="EMBL/GenBank/DDBJ databases">
        <authorList>
            <person name="Varghese N."/>
            <person name="Submissions S."/>
        </authorList>
    </citation>
    <scope>NUCLEOTIDE SEQUENCE [LARGE SCALE GENOMIC DNA]</scope>
    <source>
        <strain evidence="8">DSM 26921</strain>
    </source>
</reference>
<comment type="catalytic activity">
    <reaction evidence="5">
        <text>3'-dephospho-CoA + ATP = ADP + CoA + H(+)</text>
        <dbReference type="Rhea" id="RHEA:18245"/>
        <dbReference type="ChEBI" id="CHEBI:15378"/>
        <dbReference type="ChEBI" id="CHEBI:30616"/>
        <dbReference type="ChEBI" id="CHEBI:57287"/>
        <dbReference type="ChEBI" id="CHEBI:57328"/>
        <dbReference type="ChEBI" id="CHEBI:456216"/>
        <dbReference type="EC" id="2.7.1.24"/>
    </reaction>
</comment>
<proteinExistence type="inferred from homology"/>
<dbReference type="PROSITE" id="PS51219">
    <property type="entry name" value="DPCK"/>
    <property type="match status" value="1"/>
</dbReference>
<evidence type="ECO:0000313" key="8">
    <source>
        <dbReference type="Proteomes" id="UP000199658"/>
    </source>
</evidence>
<comment type="similarity">
    <text evidence="1 5">Belongs to the CoaE family.</text>
</comment>
<dbReference type="PANTHER" id="PTHR10695:SF46">
    <property type="entry name" value="BIFUNCTIONAL COENZYME A SYNTHASE-RELATED"/>
    <property type="match status" value="1"/>
</dbReference>
<dbReference type="RefSeq" id="WP_090212376.1">
    <property type="nucleotide sequence ID" value="NZ_FOYO01000001.1"/>
</dbReference>
<dbReference type="GO" id="GO:0005524">
    <property type="term" value="F:ATP binding"/>
    <property type="evidence" value="ECO:0007669"/>
    <property type="project" value="UniProtKB-UniRule"/>
</dbReference>
<feature type="binding site" evidence="5">
    <location>
        <begin position="15"/>
        <end position="20"/>
    </location>
    <ligand>
        <name>ATP</name>
        <dbReference type="ChEBI" id="CHEBI:30616"/>
    </ligand>
</feature>
<dbReference type="InterPro" id="IPR027417">
    <property type="entry name" value="P-loop_NTPase"/>
</dbReference>
<organism evidence="7 8">
    <name type="scientific">Litoreibacter janthinus</name>
    <dbReference type="NCBI Taxonomy" id="670154"/>
    <lineage>
        <taxon>Bacteria</taxon>
        <taxon>Pseudomonadati</taxon>
        <taxon>Pseudomonadota</taxon>
        <taxon>Alphaproteobacteria</taxon>
        <taxon>Rhodobacterales</taxon>
        <taxon>Roseobacteraceae</taxon>
        <taxon>Litoreibacter</taxon>
    </lineage>
</organism>
<dbReference type="OrthoDB" id="9812943at2"/>
<evidence type="ECO:0000256" key="4">
    <source>
        <dbReference type="ARBA" id="ARBA00022993"/>
    </source>
</evidence>
<dbReference type="EMBL" id="FOYO01000001">
    <property type="protein sequence ID" value="SFR35343.1"/>
    <property type="molecule type" value="Genomic_DNA"/>
</dbReference>
<keyword evidence="8" id="KW-1185">Reference proteome</keyword>
<keyword evidence="2 5" id="KW-0547">Nucleotide-binding</keyword>
<comment type="function">
    <text evidence="5">Catalyzes the phosphorylation of the 3'-hydroxyl group of dephosphocoenzyme A to form coenzyme A.</text>
</comment>
<evidence type="ECO:0000256" key="6">
    <source>
        <dbReference type="NCBIfam" id="TIGR00152"/>
    </source>
</evidence>
<comment type="subcellular location">
    <subcellularLocation>
        <location evidence="5">Cytoplasm</location>
    </subcellularLocation>
</comment>
<dbReference type="SUPFAM" id="SSF52540">
    <property type="entry name" value="P-loop containing nucleoside triphosphate hydrolases"/>
    <property type="match status" value="1"/>
</dbReference>
<evidence type="ECO:0000256" key="1">
    <source>
        <dbReference type="ARBA" id="ARBA00009018"/>
    </source>
</evidence>
<evidence type="ECO:0000256" key="3">
    <source>
        <dbReference type="ARBA" id="ARBA00022840"/>
    </source>
</evidence>
<sequence length="199" mass="21470">MTKNRIILGLTGSIGMGKSTTAQMFRDLGVPVWDADHSVSELYSKDGSAIAGLSAINPEFVTEGTANRAAMKRAIAADPNVLAQIETLVHPLVRASREAFLADHADDDLVVLDIPLLFETGAQEQVDLVLVVTAPAAVQHARVIERGTMTPEMFEAILVKQVPDTEKRAQADFVIETLALEDTKADVTSLVEELRGRHA</sequence>
<protein>
    <recommendedName>
        <fullName evidence="5 6">Dephospho-CoA kinase</fullName>
        <ecNumber evidence="5 6">2.7.1.24</ecNumber>
    </recommendedName>
    <alternativeName>
        <fullName evidence="5">Dephosphocoenzyme A kinase</fullName>
    </alternativeName>
</protein>
<keyword evidence="5" id="KW-0963">Cytoplasm</keyword>
<keyword evidence="5 7" id="KW-0418">Kinase</keyword>
<dbReference type="PANTHER" id="PTHR10695">
    <property type="entry name" value="DEPHOSPHO-COA KINASE-RELATED"/>
    <property type="match status" value="1"/>
</dbReference>
<evidence type="ECO:0000313" key="7">
    <source>
        <dbReference type="EMBL" id="SFR35343.1"/>
    </source>
</evidence>
<dbReference type="GO" id="GO:0004140">
    <property type="term" value="F:dephospho-CoA kinase activity"/>
    <property type="evidence" value="ECO:0007669"/>
    <property type="project" value="UniProtKB-UniRule"/>
</dbReference>
<accession>A0A1I6FZG0</accession>
<keyword evidence="5" id="KW-0808">Transferase</keyword>
<name>A0A1I6FZG0_9RHOB</name>
<dbReference type="Proteomes" id="UP000199658">
    <property type="component" value="Unassembled WGS sequence"/>
</dbReference>
<dbReference type="NCBIfam" id="TIGR00152">
    <property type="entry name" value="dephospho-CoA kinase"/>
    <property type="match status" value="1"/>
</dbReference>
<dbReference type="STRING" id="670154.SAMN04488002_0626"/>
<dbReference type="UniPathway" id="UPA00241">
    <property type="reaction ID" value="UER00356"/>
</dbReference>